<organism evidence="2 3">
    <name type="scientific">Exocentrus adspersus</name>
    <dbReference type="NCBI Taxonomy" id="1586481"/>
    <lineage>
        <taxon>Eukaryota</taxon>
        <taxon>Metazoa</taxon>
        <taxon>Ecdysozoa</taxon>
        <taxon>Arthropoda</taxon>
        <taxon>Hexapoda</taxon>
        <taxon>Insecta</taxon>
        <taxon>Pterygota</taxon>
        <taxon>Neoptera</taxon>
        <taxon>Endopterygota</taxon>
        <taxon>Coleoptera</taxon>
        <taxon>Polyphaga</taxon>
        <taxon>Cucujiformia</taxon>
        <taxon>Chrysomeloidea</taxon>
        <taxon>Cerambycidae</taxon>
        <taxon>Lamiinae</taxon>
        <taxon>Acanthocinini</taxon>
        <taxon>Exocentrus</taxon>
    </lineage>
</organism>
<feature type="domain" description="E3 ubiquitin-protein ligase UBR4 N-terminal" evidence="1">
    <location>
        <begin position="196"/>
        <end position="295"/>
    </location>
</feature>
<comment type="caution">
    <text evidence="2">The sequence shown here is derived from an EMBL/GenBank/DDBJ whole genome shotgun (WGS) entry which is preliminary data.</text>
</comment>
<name>A0AAV8VTP6_9CUCU</name>
<proteinExistence type="predicted"/>
<dbReference type="InterPro" id="IPR045841">
    <property type="entry name" value="E3_UBR4_N"/>
</dbReference>
<accession>A0AAV8VTP6</accession>
<sequence>MTAWLNTSSLSHNSWSKVVALVKLAQYMPYSRNFSLNLINILLSFRAGVLLVFSNSCRNSEWTSRNSWKRDKESRFYSESEILRHKDSNKSFYNHFAVLASDYISSNTSGLSASQLETVSAACRVLLKYLISALQTASSETNISSFQIKRYLNAVRVLCIGKGLLTTTEVTVLVDTMKGENLPQHANPTPTVTKKCKKKSVVLLMAGGVLRCSEIARGPLRDSQLLHLSRLLLLFDYIMKHLYDAPTSLLEQIQWNLFYSTNLNTDKEKEHNMSRMYTAWQDIEENYRKISSADEFTMKPSNVSEEVSVTILKALIPLGTHLLSPGLEGAGFTDLMVVMTMCFYAENQNLDFVVRNQ</sequence>
<keyword evidence="3" id="KW-1185">Reference proteome</keyword>
<dbReference type="PANTHER" id="PTHR21725">
    <property type="entry name" value="E3 UBIQUITIN-PROTEIN LIGASE UBR4"/>
    <property type="match status" value="1"/>
</dbReference>
<dbReference type="Pfam" id="PF19423">
    <property type="entry name" value="E3_UBR4_N"/>
    <property type="match status" value="2"/>
</dbReference>
<gene>
    <name evidence="2" type="ORF">NQ315_012586</name>
</gene>
<dbReference type="PANTHER" id="PTHR21725:SF1">
    <property type="entry name" value="E3 UBIQUITIN-PROTEIN LIGASE UBR4"/>
    <property type="match status" value="1"/>
</dbReference>
<evidence type="ECO:0000313" key="3">
    <source>
        <dbReference type="Proteomes" id="UP001159042"/>
    </source>
</evidence>
<reference evidence="2 3" key="1">
    <citation type="journal article" date="2023" name="Insect Mol. Biol.">
        <title>Genome sequencing provides insights into the evolution of gene families encoding plant cell wall-degrading enzymes in longhorned beetles.</title>
        <authorList>
            <person name="Shin N.R."/>
            <person name="Okamura Y."/>
            <person name="Kirsch R."/>
            <person name="Pauchet Y."/>
        </authorList>
    </citation>
    <scope>NUCLEOTIDE SEQUENCE [LARGE SCALE GENOMIC DNA]</scope>
    <source>
        <strain evidence="2">EAD_L_NR</strain>
    </source>
</reference>
<evidence type="ECO:0000259" key="1">
    <source>
        <dbReference type="Pfam" id="PF19423"/>
    </source>
</evidence>
<evidence type="ECO:0000313" key="2">
    <source>
        <dbReference type="EMBL" id="KAJ8917096.1"/>
    </source>
</evidence>
<feature type="domain" description="E3 ubiquitin-protein ligase UBR4 N-terminal" evidence="1">
    <location>
        <begin position="91"/>
        <end position="192"/>
    </location>
</feature>
<dbReference type="Proteomes" id="UP001159042">
    <property type="component" value="Unassembled WGS sequence"/>
</dbReference>
<protein>
    <recommendedName>
        <fullName evidence="1">E3 ubiquitin-protein ligase UBR4 N-terminal domain-containing protein</fullName>
    </recommendedName>
</protein>
<dbReference type="AlphaFoldDB" id="A0AAV8VTP6"/>
<dbReference type="EMBL" id="JANEYG010000035">
    <property type="protein sequence ID" value="KAJ8917096.1"/>
    <property type="molecule type" value="Genomic_DNA"/>
</dbReference>
<dbReference type="InterPro" id="IPR045189">
    <property type="entry name" value="UBR4-like"/>
</dbReference>